<evidence type="ECO:0000256" key="5">
    <source>
        <dbReference type="ARBA" id="ARBA00022917"/>
    </source>
</evidence>
<evidence type="ECO:0000313" key="12">
    <source>
        <dbReference type="Proteomes" id="UP000238672"/>
    </source>
</evidence>
<dbReference type="GO" id="GO:0005525">
    <property type="term" value="F:GTP binding"/>
    <property type="evidence" value="ECO:0007669"/>
    <property type="project" value="UniProtKB-KW"/>
</dbReference>
<evidence type="ECO:0000256" key="8">
    <source>
        <dbReference type="NCBIfam" id="TIGR00487"/>
    </source>
</evidence>
<dbReference type="AlphaFoldDB" id="A0A2S8NUZ5"/>
<evidence type="ECO:0000256" key="1">
    <source>
        <dbReference type="ARBA" id="ARBA00007733"/>
    </source>
</evidence>
<dbReference type="InterPro" id="IPR023115">
    <property type="entry name" value="TIF_IF2_dom3"/>
</dbReference>
<dbReference type="InterPro" id="IPR000178">
    <property type="entry name" value="TF_IF2_bacterial-like"/>
</dbReference>
<keyword evidence="4" id="KW-0547">Nucleotide-binding</keyword>
<evidence type="ECO:0000256" key="4">
    <source>
        <dbReference type="ARBA" id="ARBA00022741"/>
    </source>
</evidence>
<accession>A0A2S8NUZ5</accession>
<dbReference type="GO" id="GO:0003743">
    <property type="term" value="F:translation initiation factor activity"/>
    <property type="evidence" value="ECO:0007669"/>
    <property type="project" value="UniProtKB-UniRule"/>
</dbReference>
<dbReference type="Proteomes" id="UP000238672">
    <property type="component" value="Unassembled WGS sequence"/>
</dbReference>
<dbReference type="InterPro" id="IPR009000">
    <property type="entry name" value="Transl_B-barrel_sf"/>
</dbReference>
<dbReference type="CDD" id="cd03692">
    <property type="entry name" value="mtIF2_IVc"/>
    <property type="match status" value="1"/>
</dbReference>
<organism evidence="11 12">
    <name type="scientific">Candidatus Phytoplasma phoenicium</name>
    <dbReference type="NCBI Taxonomy" id="198422"/>
    <lineage>
        <taxon>Bacteria</taxon>
        <taxon>Bacillati</taxon>
        <taxon>Mycoplasmatota</taxon>
        <taxon>Mollicutes</taxon>
        <taxon>Acholeplasmatales</taxon>
        <taxon>Acholeplasmataceae</taxon>
        <taxon>Candidatus Phytoplasma</taxon>
        <taxon>16SrIX (Pigeon pea witches'-broom group)</taxon>
    </lineage>
</organism>
<dbReference type="NCBIfam" id="TIGR00231">
    <property type="entry name" value="small_GTP"/>
    <property type="match status" value="1"/>
</dbReference>
<evidence type="ECO:0000256" key="2">
    <source>
        <dbReference type="ARBA" id="ARBA00020675"/>
    </source>
</evidence>
<dbReference type="FunFam" id="2.40.30.10:FF:000054">
    <property type="entry name" value="Translation initiation factor IF-2"/>
    <property type="match status" value="1"/>
</dbReference>
<comment type="similarity">
    <text evidence="1 9">Belongs to the TRAFAC class translation factor GTPase superfamily. Classic translation factor GTPase family. IF-2 subfamily.</text>
</comment>
<dbReference type="Gene3D" id="2.40.30.10">
    <property type="entry name" value="Translation factors"/>
    <property type="match status" value="2"/>
</dbReference>
<comment type="function">
    <text evidence="7 9">One of the essential components for the initiation of protein synthesis. Protects formylmethionyl-tRNA from spontaneous hydrolysis and promotes its binding to the 30S ribosomal subunits. Also involved in the hydrolysis of GTP during the formation of the 70S ribosomal complex.</text>
</comment>
<reference evidence="11 12" key="1">
    <citation type="submission" date="2018-02" db="EMBL/GenBank/DDBJ databases">
        <title>Metagenomics reveals mixed infection of spiroplasma and phytoplasma in chicory.</title>
        <authorList>
            <person name="Polano C."/>
            <person name="Moruzzi S."/>
            <person name="Ermacora P."/>
            <person name="Ferrini F."/>
            <person name="Martini M."/>
            <person name="Firrao G."/>
        </authorList>
    </citation>
    <scope>NUCLEOTIDE SEQUENCE [LARGE SCALE GENOMIC DNA]</scope>
    <source>
        <strain evidence="11 12">ChiP</strain>
    </source>
</reference>
<dbReference type="Gene3D" id="3.40.50.10050">
    <property type="entry name" value="Translation initiation factor IF- 2, domain 3"/>
    <property type="match status" value="1"/>
</dbReference>
<keyword evidence="12" id="KW-1185">Reference proteome</keyword>
<feature type="domain" description="Tr-type G" evidence="10">
    <location>
        <begin position="83"/>
        <end position="250"/>
    </location>
</feature>
<dbReference type="SUPFAM" id="SSF50447">
    <property type="entry name" value="Translation proteins"/>
    <property type="match status" value="2"/>
</dbReference>
<dbReference type="InterPro" id="IPR044145">
    <property type="entry name" value="IF2_II"/>
</dbReference>
<evidence type="ECO:0000256" key="9">
    <source>
        <dbReference type="RuleBase" id="RU000644"/>
    </source>
</evidence>
<dbReference type="InterPro" id="IPR027417">
    <property type="entry name" value="P-loop_NTPase"/>
</dbReference>
<sequence length="584" mass="65668">YMFNPKDTIKDLAHILGVSNIFLIKKLIQSKIKTNINQLITKDIVDILSRELEIQVIYPESKSNLNLENSKNDEISSTKNLIRRTPIVTVMGHVDHGKTTLLDAIRKTRMVDKEFGGITQHIGAYEVVYQENKITFIDSPGHEAFTQMRSRGAQITDICVLVVAADDGVKPQTIESIQHAQNAKVDIIVAINKIDKTNNKKENIMTELSNLGLTSEEWGGKTPYVEISALHKKGIDNLLQTILLMNEIQNFQADLNQLACGVVLEAGLNKSKGPVATLISTQGILRKGDIIVVGNTFGKIRSIEDNTQKQLLESFPSQPVLITGLTQVPQAGDSFMVVDEQKTAKKIVEERKIILQENKRLYIEANKKEENIFELESENPIKYLNIILKTDAQGSIEVIQETLSKLNNDEIKINFVKSAVGMITDNDIDLAKTFNAILINFNNKLRNEIKKLAQNAKIVIKDYKIIYKIIEDIEKEIKKLMKPIMEEKVTGQAEIRKIFHISSINENIAGCYVINGTIYSNSLAKVIRNKQVIYQGKIISLKHLKNNISSASQGYECGILLDNFNNFQINDIIESSKLEKVITK</sequence>
<keyword evidence="6" id="KW-0342">GTP-binding</keyword>
<dbReference type="CDD" id="cd01887">
    <property type="entry name" value="IF2_eIF5B"/>
    <property type="match status" value="1"/>
</dbReference>
<dbReference type="Pfam" id="PF00009">
    <property type="entry name" value="GTP_EFTU"/>
    <property type="match status" value="1"/>
</dbReference>
<evidence type="ECO:0000256" key="3">
    <source>
        <dbReference type="ARBA" id="ARBA00022540"/>
    </source>
</evidence>
<dbReference type="SUPFAM" id="SSF52540">
    <property type="entry name" value="P-loop containing nucleoside triphosphate hydrolases"/>
    <property type="match status" value="1"/>
</dbReference>
<dbReference type="InterPro" id="IPR053905">
    <property type="entry name" value="EF-G-like_DII"/>
</dbReference>
<evidence type="ECO:0000256" key="6">
    <source>
        <dbReference type="ARBA" id="ARBA00023134"/>
    </source>
</evidence>
<protein>
    <recommendedName>
        <fullName evidence="2 8">Translation initiation factor IF-2</fullName>
    </recommendedName>
</protein>
<dbReference type="SUPFAM" id="SSF52156">
    <property type="entry name" value="Initiation factor IF2/eIF5b, domain 3"/>
    <property type="match status" value="1"/>
</dbReference>
<keyword evidence="3 9" id="KW-0396">Initiation factor</keyword>
<dbReference type="Pfam" id="PF11987">
    <property type="entry name" value="IF-2"/>
    <property type="match status" value="1"/>
</dbReference>
<evidence type="ECO:0000259" key="10">
    <source>
        <dbReference type="PROSITE" id="PS51722"/>
    </source>
</evidence>
<dbReference type="FunFam" id="2.40.30.10:FF:000008">
    <property type="entry name" value="Translation initiation factor IF-2"/>
    <property type="match status" value="1"/>
</dbReference>
<dbReference type="NCBIfam" id="TIGR00487">
    <property type="entry name" value="IF-2"/>
    <property type="match status" value="1"/>
</dbReference>
<dbReference type="InterPro" id="IPR036925">
    <property type="entry name" value="TIF_IF2_dom3_sf"/>
</dbReference>
<evidence type="ECO:0000313" key="11">
    <source>
        <dbReference type="EMBL" id="PQP79765.1"/>
    </source>
</evidence>
<keyword evidence="5 9" id="KW-0648">Protein biosynthesis</keyword>
<dbReference type="GO" id="GO:0005829">
    <property type="term" value="C:cytosol"/>
    <property type="evidence" value="ECO:0007669"/>
    <property type="project" value="TreeGrafter"/>
</dbReference>
<dbReference type="EMBL" id="PUUG01000028">
    <property type="protein sequence ID" value="PQP79765.1"/>
    <property type="molecule type" value="Genomic_DNA"/>
</dbReference>
<dbReference type="InterPro" id="IPR000795">
    <property type="entry name" value="T_Tr_GTP-bd_dom"/>
</dbReference>
<feature type="non-terminal residue" evidence="11">
    <location>
        <position position="1"/>
    </location>
</feature>
<name>A0A2S8NUZ5_9MOLU</name>
<gene>
    <name evidence="11" type="ORF">C6B37_01250</name>
</gene>
<dbReference type="InterPro" id="IPR015760">
    <property type="entry name" value="TIF_IF2"/>
</dbReference>
<dbReference type="GO" id="GO:0003924">
    <property type="term" value="F:GTPase activity"/>
    <property type="evidence" value="ECO:0007669"/>
    <property type="project" value="InterPro"/>
</dbReference>
<dbReference type="CDD" id="cd03702">
    <property type="entry name" value="IF2_mtIF2_II"/>
    <property type="match status" value="1"/>
</dbReference>
<dbReference type="FunFam" id="3.40.50.10050:FF:000001">
    <property type="entry name" value="Translation initiation factor IF-2"/>
    <property type="match status" value="1"/>
</dbReference>
<dbReference type="FunFam" id="3.40.50.300:FF:000019">
    <property type="entry name" value="Translation initiation factor IF-2"/>
    <property type="match status" value="1"/>
</dbReference>
<dbReference type="PANTHER" id="PTHR43381:SF5">
    <property type="entry name" value="TR-TYPE G DOMAIN-CONTAINING PROTEIN"/>
    <property type="match status" value="1"/>
</dbReference>
<proteinExistence type="inferred from homology"/>
<comment type="caution">
    <text evidence="11">The sequence shown here is derived from an EMBL/GenBank/DDBJ whole genome shotgun (WGS) entry which is preliminary data.</text>
</comment>
<dbReference type="Pfam" id="PF22042">
    <property type="entry name" value="EF-G_D2"/>
    <property type="match status" value="1"/>
</dbReference>
<dbReference type="Gene3D" id="3.40.50.300">
    <property type="entry name" value="P-loop containing nucleotide triphosphate hydrolases"/>
    <property type="match status" value="1"/>
</dbReference>
<dbReference type="PANTHER" id="PTHR43381">
    <property type="entry name" value="TRANSLATION INITIATION FACTOR IF-2-RELATED"/>
    <property type="match status" value="1"/>
</dbReference>
<dbReference type="HAMAP" id="MF_00100_B">
    <property type="entry name" value="IF_2_B"/>
    <property type="match status" value="1"/>
</dbReference>
<evidence type="ECO:0000256" key="7">
    <source>
        <dbReference type="ARBA" id="ARBA00025162"/>
    </source>
</evidence>
<dbReference type="InterPro" id="IPR005225">
    <property type="entry name" value="Small_GTP-bd"/>
</dbReference>
<dbReference type="PROSITE" id="PS51722">
    <property type="entry name" value="G_TR_2"/>
    <property type="match status" value="1"/>
</dbReference>